<reference evidence="7" key="1">
    <citation type="submission" date="2023-03" db="EMBL/GenBank/DDBJ databases">
        <title>Chromosome-scale reference genome and RAD-based genetic map of yellow starthistle (Centaurea solstitialis) reveal putative structural variation and QTLs associated with invader traits.</title>
        <authorList>
            <person name="Reatini B."/>
            <person name="Cang F.A."/>
            <person name="Jiang Q."/>
            <person name="Mckibben M.T.W."/>
            <person name="Barker M.S."/>
            <person name="Rieseberg L.H."/>
            <person name="Dlugosch K.M."/>
        </authorList>
    </citation>
    <scope>NUCLEOTIDE SEQUENCE</scope>
    <source>
        <strain evidence="7">CAN-66</strain>
        <tissue evidence="7">Leaf</tissue>
    </source>
</reference>
<protein>
    <submittedName>
        <fullName evidence="7">Uncharacterized protein</fullName>
    </submittedName>
</protein>
<keyword evidence="6" id="KW-1133">Transmembrane helix</keyword>
<evidence type="ECO:0000256" key="1">
    <source>
        <dbReference type="ARBA" id="ARBA00022527"/>
    </source>
</evidence>
<dbReference type="GO" id="GO:0005886">
    <property type="term" value="C:plasma membrane"/>
    <property type="evidence" value="ECO:0007669"/>
    <property type="project" value="TreeGrafter"/>
</dbReference>
<dbReference type="EMBL" id="JARYMX010000001">
    <property type="protein sequence ID" value="KAJ9566267.1"/>
    <property type="molecule type" value="Genomic_DNA"/>
</dbReference>
<keyword evidence="1" id="KW-0723">Serine/threonine-protein kinase</keyword>
<evidence type="ECO:0000313" key="8">
    <source>
        <dbReference type="Proteomes" id="UP001172457"/>
    </source>
</evidence>
<evidence type="ECO:0000256" key="6">
    <source>
        <dbReference type="SAM" id="Phobius"/>
    </source>
</evidence>
<keyword evidence="8" id="KW-1185">Reference proteome</keyword>
<comment type="caution">
    <text evidence="7">The sequence shown here is derived from an EMBL/GenBank/DDBJ whole genome shotgun (WGS) entry which is preliminary data.</text>
</comment>
<dbReference type="Gene3D" id="3.30.200.20">
    <property type="entry name" value="Phosphorylase Kinase, domain 1"/>
    <property type="match status" value="1"/>
</dbReference>
<dbReference type="AlphaFoldDB" id="A0AA38WM61"/>
<accession>A0AA38WM61</accession>
<dbReference type="InterPro" id="IPR011009">
    <property type="entry name" value="Kinase-like_dom_sf"/>
</dbReference>
<dbReference type="PANTHER" id="PTHR27002">
    <property type="entry name" value="RECEPTOR-LIKE SERINE/THREONINE-PROTEIN KINASE SD1-8"/>
    <property type="match status" value="1"/>
</dbReference>
<proteinExistence type="predicted"/>
<keyword evidence="6" id="KW-0812">Transmembrane</keyword>
<gene>
    <name evidence="7" type="ORF">OSB04_002233</name>
</gene>
<dbReference type="Proteomes" id="UP001172457">
    <property type="component" value="Chromosome 1"/>
</dbReference>
<dbReference type="PANTHER" id="PTHR27002:SF150">
    <property type="entry name" value="RECEPTOR-LIKE SERINE_THREONINE-PROTEIN KINASE SD1-8"/>
    <property type="match status" value="1"/>
</dbReference>
<sequence>MLKIVTKILFIAGKSPTTKNSKNGNHVVKIVIVTIGTCVGLITLLILLYVKRKNMRQLKRSITHGTGPQERNNGETKMDEIDLPLLDFTTLAIATNNFSDANKLGQGGFGSVYKVQLITLD</sequence>
<keyword evidence="3" id="KW-0547">Nucleotide-binding</keyword>
<feature type="transmembrane region" description="Helical" evidence="6">
    <location>
        <begin position="30"/>
        <end position="50"/>
    </location>
</feature>
<keyword evidence="4" id="KW-0418">Kinase</keyword>
<evidence type="ECO:0000256" key="2">
    <source>
        <dbReference type="ARBA" id="ARBA00022679"/>
    </source>
</evidence>
<dbReference type="GO" id="GO:0005524">
    <property type="term" value="F:ATP binding"/>
    <property type="evidence" value="ECO:0007669"/>
    <property type="project" value="UniProtKB-KW"/>
</dbReference>
<keyword evidence="2" id="KW-0808">Transferase</keyword>
<evidence type="ECO:0000313" key="7">
    <source>
        <dbReference type="EMBL" id="KAJ9566267.1"/>
    </source>
</evidence>
<name>A0AA38WM61_9ASTR</name>
<organism evidence="7 8">
    <name type="scientific">Centaurea solstitialis</name>
    <name type="common">yellow star-thistle</name>
    <dbReference type="NCBI Taxonomy" id="347529"/>
    <lineage>
        <taxon>Eukaryota</taxon>
        <taxon>Viridiplantae</taxon>
        <taxon>Streptophyta</taxon>
        <taxon>Embryophyta</taxon>
        <taxon>Tracheophyta</taxon>
        <taxon>Spermatophyta</taxon>
        <taxon>Magnoliopsida</taxon>
        <taxon>eudicotyledons</taxon>
        <taxon>Gunneridae</taxon>
        <taxon>Pentapetalae</taxon>
        <taxon>asterids</taxon>
        <taxon>campanulids</taxon>
        <taxon>Asterales</taxon>
        <taxon>Asteraceae</taxon>
        <taxon>Carduoideae</taxon>
        <taxon>Cardueae</taxon>
        <taxon>Centaureinae</taxon>
        <taxon>Centaurea</taxon>
    </lineage>
</organism>
<dbReference type="SUPFAM" id="SSF56112">
    <property type="entry name" value="Protein kinase-like (PK-like)"/>
    <property type="match status" value="1"/>
</dbReference>
<dbReference type="GO" id="GO:0004674">
    <property type="term" value="F:protein serine/threonine kinase activity"/>
    <property type="evidence" value="ECO:0007669"/>
    <property type="project" value="UniProtKB-KW"/>
</dbReference>
<evidence type="ECO:0000256" key="5">
    <source>
        <dbReference type="ARBA" id="ARBA00022840"/>
    </source>
</evidence>
<evidence type="ECO:0000256" key="4">
    <source>
        <dbReference type="ARBA" id="ARBA00022777"/>
    </source>
</evidence>
<keyword evidence="6" id="KW-0472">Membrane</keyword>
<evidence type="ECO:0000256" key="3">
    <source>
        <dbReference type="ARBA" id="ARBA00022741"/>
    </source>
</evidence>
<keyword evidence="5" id="KW-0067">ATP-binding</keyword>